<evidence type="ECO:0000313" key="3">
    <source>
        <dbReference type="Proteomes" id="UP000032679"/>
    </source>
</evidence>
<gene>
    <name evidence="2" type="ORF">Tasa_003_069</name>
</gene>
<name>A0A0D6MHB6_9PROT</name>
<feature type="compositionally biased region" description="Pro residues" evidence="1">
    <location>
        <begin position="183"/>
        <end position="201"/>
    </location>
</feature>
<evidence type="ECO:0000256" key="1">
    <source>
        <dbReference type="SAM" id="MobiDB-lite"/>
    </source>
</evidence>
<dbReference type="InterPro" id="IPR024651">
    <property type="entry name" value="FAD-SLDH_ssu"/>
</dbReference>
<dbReference type="Pfam" id="PF12318">
    <property type="entry name" value="FAD-SLDH"/>
    <property type="match status" value="1"/>
</dbReference>
<sequence>MDRDGTAQDHTGDAPDAGVTRRVVLTGAGATTMAAVFADARPAKAIGSEQEMFFDISRAVTGRSDLNPQTAGRLLIAMKQMYAGYSDVLTALSQAVSGGGTPKDILARAEQANVAPAMHQLIAAWYMGSAKNVMHAPMVSYYDALMYRPTRDALPVPTYCFAEPGWWTQDPPQLGIPAVAPKAAPPSPPPPVAVETKPPPTTHVLPNKPVHHQEH</sequence>
<dbReference type="EMBL" id="BALE01000003">
    <property type="protein sequence ID" value="GAN52891.1"/>
    <property type="molecule type" value="Genomic_DNA"/>
</dbReference>
<evidence type="ECO:0008006" key="4">
    <source>
        <dbReference type="Google" id="ProtNLM"/>
    </source>
</evidence>
<dbReference type="Proteomes" id="UP000032679">
    <property type="component" value="Unassembled WGS sequence"/>
</dbReference>
<dbReference type="InterPro" id="IPR006311">
    <property type="entry name" value="TAT_signal"/>
</dbReference>
<comment type="caution">
    <text evidence="2">The sequence shown here is derived from an EMBL/GenBank/DDBJ whole genome shotgun (WGS) entry which is preliminary data.</text>
</comment>
<feature type="region of interest" description="Disordered" evidence="1">
    <location>
        <begin position="172"/>
        <end position="215"/>
    </location>
</feature>
<reference evidence="2 3" key="1">
    <citation type="submission" date="2012-10" db="EMBL/GenBank/DDBJ databases">
        <title>Genome sequencing of Tanticharoenia sakaeratensis NBRC 103193.</title>
        <authorList>
            <person name="Azuma Y."/>
            <person name="Hadano H."/>
            <person name="Hirakawa H."/>
            <person name="Matsushita K."/>
        </authorList>
    </citation>
    <scope>NUCLEOTIDE SEQUENCE [LARGE SCALE GENOMIC DNA]</scope>
    <source>
        <strain evidence="2 3">NBRC 103193</strain>
    </source>
</reference>
<dbReference type="AlphaFoldDB" id="A0A0D6MHB6"/>
<keyword evidence="3" id="KW-1185">Reference proteome</keyword>
<dbReference type="PROSITE" id="PS51318">
    <property type="entry name" value="TAT"/>
    <property type="match status" value="1"/>
</dbReference>
<proteinExistence type="predicted"/>
<protein>
    <recommendedName>
        <fullName evidence="4">Sorbitol dehydrogenase small subunit</fullName>
    </recommendedName>
</protein>
<accession>A0A0D6MHB6</accession>
<evidence type="ECO:0000313" key="2">
    <source>
        <dbReference type="EMBL" id="GAN52891.1"/>
    </source>
</evidence>
<dbReference type="STRING" id="1231623.Tasa_003_069"/>
<organism evidence="2 3">
    <name type="scientific">Tanticharoenia sakaeratensis NBRC 103193</name>
    <dbReference type="NCBI Taxonomy" id="1231623"/>
    <lineage>
        <taxon>Bacteria</taxon>
        <taxon>Pseudomonadati</taxon>
        <taxon>Pseudomonadota</taxon>
        <taxon>Alphaproteobacteria</taxon>
        <taxon>Acetobacterales</taxon>
        <taxon>Acetobacteraceae</taxon>
        <taxon>Tanticharoenia</taxon>
    </lineage>
</organism>